<evidence type="ECO:0000313" key="5">
    <source>
        <dbReference type="EMBL" id="CAL1360072.1"/>
    </source>
</evidence>
<dbReference type="Pfam" id="PF00076">
    <property type="entry name" value="RRM_1"/>
    <property type="match status" value="1"/>
</dbReference>
<dbReference type="EMBL" id="OZ034814">
    <property type="protein sequence ID" value="CAL1360072.1"/>
    <property type="molecule type" value="Genomic_DNA"/>
</dbReference>
<keyword evidence="3" id="KW-0812">Transmembrane</keyword>
<dbReference type="InterPro" id="IPR000504">
    <property type="entry name" value="RRM_dom"/>
</dbReference>
<name>A0AAV2CU59_9ROSI</name>
<keyword evidence="3" id="KW-0472">Membrane</keyword>
<dbReference type="InterPro" id="IPR035979">
    <property type="entry name" value="RBD_domain_sf"/>
</dbReference>
<sequence>MLDVRQNGTISIFIGSFSCVMFSLLASNVVNRKKGSPLWDRTCGGGGTTRENSVRVTNLSEDTREEDLRELFDSFGPVSRVYVALDRKTGASRGFGFVNFVSREDGERAIKKVNGYGYDNLILRDGERAAAG</sequence>
<dbReference type="PANTHER" id="PTHR10352">
    <property type="entry name" value="EUKARYOTIC TRANSLATION INITIATION FACTOR 3 SUBUNIT G"/>
    <property type="match status" value="1"/>
</dbReference>
<accession>A0AAV2CU59</accession>
<dbReference type="Proteomes" id="UP001497516">
    <property type="component" value="Chromosome 10"/>
</dbReference>
<feature type="domain" description="RRM" evidence="4">
    <location>
        <begin position="52"/>
        <end position="132"/>
    </location>
</feature>
<keyword evidence="1 2" id="KW-0694">RNA-binding</keyword>
<dbReference type="InterPro" id="IPR034240">
    <property type="entry name" value="eIF3G_RRM"/>
</dbReference>
<reference evidence="5 6" key="1">
    <citation type="submission" date="2024-04" db="EMBL/GenBank/DDBJ databases">
        <authorList>
            <person name="Fracassetti M."/>
        </authorList>
    </citation>
    <scope>NUCLEOTIDE SEQUENCE [LARGE SCALE GENOMIC DNA]</scope>
</reference>
<feature type="transmembrane region" description="Helical" evidence="3">
    <location>
        <begin position="12"/>
        <end position="31"/>
    </location>
</feature>
<protein>
    <recommendedName>
        <fullName evidence="4">RRM domain-containing protein</fullName>
    </recommendedName>
</protein>
<dbReference type="GO" id="GO:0003723">
    <property type="term" value="F:RNA binding"/>
    <property type="evidence" value="ECO:0007669"/>
    <property type="project" value="UniProtKB-UniRule"/>
</dbReference>
<evidence type="ECO:0000313" key="6">
    <source>
        <dbReference type="Proteomes" id="UP001497516"/>
    </source>
</evidence>
<keyword evidence="3" id="KW-1133">Transmembrane helix</keyword>
<dbReference type="Gene3D" id="3.30.70.330">
    <property type="match status" value="1"/>
</dbReference>
<evidence type="ECO:0000256" key="1">
    <source>
        <dbReference type="ARBA" id="ARBA00022884"/>
    </source>
</evidence>
<evidence type="ECO:0000259" key="4">
    <source>
        <dbReference type="PROSITE" id="PS50102"/>
    </source>
</evidence>
<keyword evidence="6" id="KW-1185">Reference proteome</keyword>
<dbReference type="SMART" id="SM00360">
    <property type="entry name" value="RRM"/>
    <property type="match status" value="1"/>
</dbReference>
<proteinExistence type="predicted"/>
<dbReference type="CDD" id="cd12408">
    <property type="entry name" value="RRM_eIF3G_like"/>
    <property type="match status" value="1"/>
</dbReference>
<dbReference type="PROSITE" id="PS50102">
    <property type="entry name" value="RRM"/>
    <property type="match status" value="1"/>
</dbReference>
<evidence type="ECO:0000256" key="3">
    <source>
        <dbReference type="SAM" id="Phobius"/>
    </source>
</evidence>
<gene>
    <name evidence="5" type="ORF">LTRI10_LOCUS7531</name>
</gene>
<dbReference type="AlphaFoldDB" id="A0AAV2CU59"/>
<dbReference type="SUPFAM" id="SSF54928">
    <property type="entry name" value="RNA-binding domain, RBD"/>
    <property type="match status" value="1"/>
</dbReference>
<dbReference type="PROSITE" id="PS51257">
    <property type="entry name" value="PROKAR_LIPOPROTEIN"/>
    <property type="match status" value="1"/>
</dbReference>
<evidence type="ECO:0000256" key="2">
    <source>
        <dbReference type="PROSITE-ProRule" id="PRU00176"/>
    </source>
</evidence>
<organism evidence="5 6">
    <name type="scientific">Linum trigynum</name>
    <dbReference type="NCBI Taxonomy" id="586398"/>
    <lineage>
        <taxon>Eukaryota</taxon>
        <taxon>Viridiplantae</taxon>
        <taxon>Streptophyta</taxon>
        <taxon>Embryophyta</taxon>
        <taxon>Tracheophyta</taxon>
        <taxon>Spermatophyta</taxon>
        <taxon>Magnoliopsida</taxon>
        <taxon>eudicotyledons</taxon>
        <taxon>Gunneridae</taxon>
        <taxon>Pentapetalae</taxon>
        <taxon>rosids</taxon>
        <taxon>fabids</taxon>
        <taxon>Malpighiales</taxon>
        <taxon>Linaceae</taxon>
        <taxon>Linum</taxon>
    </lineage>
</organism>
<dbReference type="InterPro" id="IPR012677">
    <property type="entry name" value="Nucleotide-bd_a/b_plait_sf"/>
</dbReference>